<dbReference type="PANTHER" id="PTHR40124:SF1">
    <property type="entry name" value="DISAGGREGATASE RELATED REPEAT PROTEIN"/>
    <property type="match status" value="1"/>
</dbReference>
<dbReference type="PANTHER" id="PTHR40124">
    <property type="match status" value="1"/>
</dbReference>
<name>A0ABS1BMM3_9SPHI</name>
<sequence length="304" mass="33682">MKSNYHNDYIKMRYDFNKIRLSIGLVLGLSLTVLLACKKEGNATYPVKNPSEVKPPAETGMITFDNYANGIYSAANAKTDFYQTNISSWKDDRAEIVDKALRVKLMPGDVNQGFYPQFDIVDGTSYEVTFDIKFAKGFDWSLGGKLGVGFGIGDVIAGGNPTNGNGGSARIMWNQTSTGKIIFKPYLYYTDMPDKYGTNVVNSAFYPQSGSLKDDTWYTIKMRVKSNTGFNANGSVQVKVNGEQILSSNTINWGDNSNGKTKGLIKTLMFQTFRGGQGPDWESKGVSYILYDNIKVTKDPTEVF</sequence>
<dbReference type="Pfam" id="PF21294">
    <property type="entry name" value="Polysacc_lyase_14"/>
    <property type="match status" value="1"/>
</dbReference>
<feature type="domain" description="Polysaccharide lyase 14" evidence="1">
    <location>
        <begin position="114"/>
        <end position="294"/>
    </location>
</feature>
<evidence type="ECO:0000259" key="1">
    <source>
        <dbReference type="Pfam" id="PF21294"/>
    </source>
</evidence>
<organism evidence="2 3">
    <name type="scientific">Pedobacter segetis</name>
    <dbReference type="NCBI Taxonomy" id="2793069"/>
    <lineage>
        <taxon>Bacteria</taxon>
        <taxon>Pseudomonadati</taxon>
        <taxon>Bacteroidota</taxon>
        <taxon>Sphingobacteriia</taxon>
        <taxon>Sphingobacteriales</taxon>
        <taxon>Sphingobacteriaceae</taxon>
        <taxon>Pedobacter</taxon>
    </lineage>
</organism>
<protein>
    <recommendedName>
        <fullName evidence="1">Polysaccharide lyase 14 domain-containing protein</fullName>
    </recommendedName>
</protein>
<dbReference type="InterPro" id="IPR048958">
    <property type="entry name" value="Polysacc_lyase_14"/>
</dbReference>
<dbReference type="Proteomes" id="UP000660024">
    <property type="component" value="Unassembled WGS sequence"/>
</dbReference>
<gene>
    <name evidence="2" type="ORF">I5M32_14280</name>
</gene>
<reference evidence="2 3" key="1">
    <citation type="submission" date="2020-12" db="EMBL/GenBank/DDBJ databases">
        <title>Bacterial novel species Pedobacter sp. SD-b isolated from soil.</title>
        <authorList>
            <person name="Jung H.-Y."/>
        </authorList>
    </citation>
    <scope>NUCLEOTIDE SEQUENCE [LARGE SCALE GENOMIC DNA]</scope>
    <source>
        <strain evidence="2 3">SD-b</strain>
    </source>
</reference>
<dbReference type="Gene3D" id="2.60.120.200">
    <property type="match status" value="1"/>
</dbReference>
<keyword evidence="3" id="KW-1185">Reference proteome</keyword>
<proteinExistence type="predicted"/>
<accession>A0ABS1BMM3</accession>
<evidence type="ECO:0000313" key="3">
    <source>
        <dbReference type="Proteomes" id="UP000660024"/>
    </source>
</evidence>
<dbReference type="EMBL" id="JAEHFY010000023">
    <property type="protein sequence ID" value="MBK0384133.1"/>
    <property type="molecule type" value="Genomic_DNA"/>
</dbReference>
<comment type="caution">
    <text evidence="2">The sequence shown here is derived from an EMBL/GenBank/DDBJ whole genome shotgun (WGS) entry which is preliminary data.</text>
</comment>
<evidence type="ECO:0000313" key="2">
    <source>
        <dbReference type="EMBL" id="MBK0384133.1"/>
    </source>
</evidence>